<organism evidence="2 3">
    <name type="scientific">Candidatus Gottesmanbacteria bacterium RIFCSPLOWO2_01_FULL_39_12b</name>
    <dbReference type="NCBI Taxonomy" id="1798388"/>
    <lineage>
        <taxon>Bacteria</taxon>
        <taxon>Candidatus Gottesmaniibacteriota</taxon>
    </lineage>
</organism>
<name>A0A1F6AMU3_9BACT</name>
<dbReference type="InterPro" id="IPR017853">
    <property type="entry name" value="GH"/>
</dbReference>
<reference evidence="2 3" key="1">
    <citation type="journal article" date="2016" name="Nat. Commun.">
        <title>Thousands of microbial genomes shed light on interconnected biogeochemical processes in an aquifer system.</title>
        <authorList>
            <person name="Anantharaman K."/>
            <person name="Brown C.T."/>
            <person name="Hug L.A."/>
            <person name="Sharon I."/>
            <person name="Castelle C.J."/>
            <person name="Probst A.J."/>
            <person name="Thomas B.C."/>
            <person name="Singh A."/>
            <person name="Wilkins M.J."/>
            <person name="Karaoz U."/>
            <person name="Brodie E.L."/>
            <person name="Williams K.H."/>
            <person name="Hubbard S.S."/>
            <person name="Banfield J.F."/>
        </authorList>
    </citation>
    <scope>NUCLEOTIDE SEQUENCE [LARGE SCALE GENOMIC DNA]</scope>
</reference>
<sequence>MCVETALPAENQHVEERRPLRAILPYISDYLQHIPGLTYVERVGYYRMLKEDLGIHTVRVEFKMGHLMNSDDSVNHETRQRYLDSLRAINEAGLSNPIIYLHRPSKKMEKQAKKDPGQFYQLFRKIAQETKAICQEAGVFPQYLQVMSEINTRFQTQFSLPLVVQMIDIADSVFSDHPQTKLMTTILCGEIAGDWRAYTAQLVQEARALKAVGFDHYPGSYNNPAGIPLVGKPPHEAFADITPFKWIASEKTKRDGILYGKDILIAETGVPALFKDSVIKLGENIVPLPFNEREQRYGYDIIVRELDRFLLPLEKQGSVNIFQGIGFFSAAELDPKAIGSTAPWALDATPWTLLRQQMQKLGKGNTYRWRKTPAAKRLKTLIETLIYPPKKSDSDDGNIPPESEGGQEIDGNG</sequence>
<dbReference type="AlphaFoldDB" id="A0A1F6AMU3"/>
<comment type="caution">
    <text evidence="2">The sequence shown here is derived from an EMBL/GenBank/DDBJ whole genome shotgun (WGS) entry which is preliminary data.</text>
</comment>
<accession>A0A1F6AMU3</accession>
<dbReference type="SUPFAM" id="SSF51445">
    <property type="entry name" value="(Trans)glycosidases"/>
    <property type="match status" value="1"/>
</dbReference>
<evidence type="ECO:0000256" key="1">
    <source>
        <dbReference type="SAM" id="MobiDB-lite"/>
    </source>
</evidence>
<feature type="region of interest" description="Disordered" evidence="1">
    <location>
        <begin position="388"/>
        <end position="413"/>
    </location>
</feature>
<dbReference type="EMBL" id="MFJR01000014">
    <property type="protein sequence ID" value="OGG26019.1"/>
    <property type="molecule type" value="Genomic_DNA"/>
</dbReference>
<evidence type="ECO:0000313" key="3">
    <source>
        <dbReference type="Proteomes" id="UP000176609"/>
    </source>
</evidence>
<evidence type="ECO:0000313" key="2">
    <source>
        <dbReference type="EMBL" id="OGG26019.1"/>
    </source>
</evidence>
<gene>
    <name evidence="2" type="ORF">A2960_05695</name>
</gene>
<protein>
    <submittedName>
        <fullName evidence="2">Uncharacterized protein</fullName>
    </submittedName>
</protein>
<dbReference type="Proteomes" id="UP000176609">
    <property type="component" value="Unassembled WGS sequence"/>
</dbReference>
<proteinExistence type="predicted"/>